<reference evidence="3 4" key="1">
    <citation type="submission" date="2023-05" db="EMBL/GenBank/DDBJ databases">
        <title>Streptantibioticus silvisoli sp. nov., acidotolerant actinomycetes 1 from pine litter.</title>
        <authorList>
            <person name="Swiecimska M."/>
            <person name="Golinska P."/>
            <person name="Sangal V."/>
            <person name="Wachnowicz B."/>
            <person name="Goodfellow M."/>
        </authorList>
    </citation>
    <scope>NUCLEOTIDE SEQUENCE [LARGE SCALE GENOMIC DNA]</scope>
    <source>
        <strain evidence="3 4">DSM 42109</strain>
    </source>
</reference>
<keyword evidence="2" id="KW-0812">Transmembrane</keyword>
<proteinExistence type="predicted"/>
<feature type="transmembrane region" description="Helical" evidence="2">
    <location>
        <begin position="12"/>
        <end position="31"/>
    </location>
</feature>
<protein>
    <submittedName>
        <fullName evidence="3">Uncharacterized protein</fullName>
    </submittedName>
</protein>
<keyword evidence="4" id="KW-1185">Reference proteome</keyword>
<keyword evidence="2" id="KW-0472">Membrane</keyword>
<sequence>MATRARLRKAANIGMCLVAVASIGWCGYDVWSNLAARHAIDSACDGLVPAGKVIRLPDSGGRVEAHQEGIEKFAGGCRVFSTEAGDSYGLNRGEGPRSFFEAYVALEPNPGKTETDDMQLVASAEHPSVNTPLGHGIPGMVSDSGVTVKLACGGGVRHDGRPVKNVVATTASTNDGHTPFATGSRMPQRTRDLLIATAVDMANRLSERLGCEGRLPEAPTGVDPAPARLKKAEAADETCAWYRKPGPGRSSAWLPDRVLETDTDPDVWTERCGLVVSGSAAKKALREVPDSGPASDPGFDVDLGDAPEDEGDWWASAQSWFGASAAQVHMRGRLGAFTHARPGEAGRGKAAYAWWASSTCHGKPAVHTLSLGNPVYAHLAAPHFASVFREYVTDVAHRHGCTDVKLPGKGEFTALKD</sequence>
<dbReference type="EMBL" id="JANCPR020000038">
    <property type="protein sequence ID" value="MDJ1136309.1"/>
    <property type="molecule type" value="Genomic_DNA"/>
</dbReference>
<dbReference type="Proteomes" id="UP001214441">
    <property type="component" value="Unassembled WGS sequence"/>
</dbReference>
<accession>A0ABT7A4M6</accession>
<gene>
    <name evidence="3" type="ORF">NMN56_031050</name>
</gene>
<evidence type="ECO:0000256" key="2">
    <source>
        <dbReference type="SAM" id="Phobius"/>
    </source>
</evidence>
<name>A0ABT7A4M6_9ACTN</name>
<evidence type="ECO:0000256" key="1">
    <source>
        <dbReference type="SAM" id="MobiDB-lite"/>
    </source>
</evidence>
<evidence type="ECO:0000313" key="3">
    <source>
        <dbReference type="EMBL" id="MDJ1136309.1"/>
    </source>
</evidence>
<comment type="caution">
    <text evidence="3">The sequence shown here is derived from an EMBL/GenBank/DDBJ whole genome shotgun (WGS) entry which is preliminary data.</text>
</comment>
<evidence type="ECO:0000313" key="4">
    <source>
        <dbReference type="Proteomes" id="UP001214441"/>
    </source>
</evidence>
<organism evidence="3 4">
    <name type="scientific">Streptomyces iconiensis</name>
    <dbReference type="NCBI Taxonomy" id="1384038"/>
    <lineage>
        <taxon>Bacteria</taxon>
        <taxon>Bacillati</taxon>
        <taxon>Actinomycetota</taxon>
        <taxon>Actinomycetes</taxon>
        <taxon>Kitasatosporales</taxon>
        <taxon>Streptomycetaceae</taxon>
        <taxon>Streptomyces</taxon>
    </lineage>
</organism>
<dbReference type="RefSeq" id="WP_274047048.1">
    <property type="nucleotide sequence ID" value="NZ_JANCPR020000038.1"/>
</dbReference>
<feature type="region of interest" description="Disordered" evidence="1">
    <location>
        <begin position="286"/>
        <end position="306"/>
    </location>
</feature>
<keyword evidence="2" id="KW-1133">Transmembrane helix</keyword>